<keyword evidence="2" id="KW-0472">Membrane</keyword>
<sequence>MNPALQFLLLWLVVQAAVTDLAIRRIPNVLVLSGLVLAAALHWRTGAAGVLLSTWLAGLATGFFLFIPLYALRGMAAGDVKLMAMVGAFVGPTLALRVALLTCLIGGVLGLAIVLRNGRWRILGRNLAAILAPLVLSLGGVPQQRVPLAREASAGGIPYGLAIALGTLCVVARLHH</sequence>
<evidence type="ECO:0000313" key="5">
    <source>
        <dbReference type="Proteomes" id="UP000240505"/>
    </source>
</evidence>
<dbReference type="PANTHER" id="PTHR30487:SF0">
    <property type="entry name" value="PREPILIN LEADER PEPTIDASE_N-METHYLTRANSFERASE-RELATED"/>
    <property type="match status" value="1"/>
</dbReference>
<feature type="transmembrane region" description="Helical" evidence="2">
    <location>
        <begin position="82"/>
        <end position="115"/>
    </location>
</feature>
<dbReference type="OrthoDB" id="5508079at2"/>
<feature type="domain" description="Prepilin type IV endopeptidase peptidase" evidence="3">
    <location>
        <begin position="8"/>
        <end position="111"/>
    </location>
</feature>
<dbReference type="GO" id="GO:0004190">
    <property type="term" value="F:aspartic-type endopeptidase activity"/>
    <property type="evidence" value="ECO:0007669"/>
    <property type="project" value="InterPro"/>
</dbReference>
<dbReference type="PANTHER" id="PTHR30487">
    <property type="entry name" value="TYPE 4 PREPILIN-LIKE PROTEINS LEADER PEPTIDE-PROCESSING ENZYME"/>
    <property type="match status" value="1"/>
</dbReference>
<protein>
    <submittedName>
        <fullName evidence="4">Prepilin peptidase</fullName>
    </submittedName>
</protein>
<proteinExistence type="inferred from homology"/>
<evidence type="ECO:0000256" key="1">
    <source>
        <dbReference type="ARBA" id="ARBA00005801"/>
    </source>
</evidence>
<evidence type="ECO:0000313" key="4">
    <source>
        <dbReference type="EMBL" id="AVR98959.1"/>
    </source>
</evidence>
<feature type="transmembrane region" description="Helical" evidence="2">
    <location>
        <begin position="50"/>
        <end position="70"/>
    </location>
</feature>
<accession>A0A2R4CH17</accession>
<dbReference type="RefSeq" id="WP_107144284.1">
    <property type="nucleotide sequence ID" value="NZ_CP028324.1"/>
</dbReference>
<feature type="transmembrane region" description="Helical" evidence="2">
    <location>
        <begin position="26"/>
        <end position="43"/>
    </location>
</feature>
<dbReference type="InterPro" id="IPR050882">
    <property type="entry name" value="Prepilin_peptidase/N-MTase"/>
</dbReference>
<keyword evidence="2" id="KW-1133">Transmembrane helix</keyword>
<gene>
    <name evidence="4" type="ORF">C9I28_27555</name>
</gene>
<dbReference type="GO" id="GO:0006465">
    <property type="term" value="P:signal peptide processing"/>
    <property type="evidence" value="ECO:0007669"/>
    <property type="project" value="TreeGrafter"/>
</dbReference>
<name>A0A2R4CH17_9BURK</name>
<comment type="similarity">
    <text evidence="1">Belongs to the peptidase A24 family.</text>
</comment>
<feature type="transmembrane region" description="Helical" evidence="2">
    <location>
        <begin position="156"/>
        <end position="174"/>
    </location>
</feature>
<dbReference type="EMBL" id="CP028324">
    <property type="protein sequence ID" value="AVR98959.1"/>
    <property type="molecule type" value="Genomic_DNA"/>
</dbReference>
<keyword evidence="2" id="KW-0812">Transmembrane</keyword>
<evidence type="ECO:0000259" key="3">
    <source>
        <dbReference type="Pfam" id="PF01478"/>
    </source>
</evidence>
<dbReference type="Proteomes" id="UP000240505">
    <property type="component" value="Chromosome"/>
</dbReference>
<dbReference type="Pfam" id="PF01478">
    <property type="entry name" value="Peptidase_A24"/>
    <property type="match status" value="1"/>
</dbReference>
<organism evidence="4 5">
    <name type="scientific">Pseudoduganella armeniaca</name>
    <dbReference type="NCBI Taxonomy" id="2072590"/>
    <lineage>
        <taxon>Bacteria</taxon>
        <taxon>Pseudomonadati</taxon>
        <taxon>Pseudomonadota</taxon>
        <taxon>Betaproteobacteria</taxon>
        <taxon>Burkholderiales</taxon>
        <taxon>Oxalobacteraceae</taxon>
        <taxon>Telluria group</taxon>
        <taxon>Pseudoduganella</taxon>
    </lineage>
</organism>
<dbReference type="GO" id="GO:0005886">
    <property type="term" value="C:plasma membrane"/>
    <property type="evidence" value="ECO:0007669"/>
    <property type="project" value="TreeGrafter"/>
</dbReference>
<keyword evidence="5" id="KW-1185">Reference proteome</keyword>
<dbReference type="AlphaFoldDB" id="A0A2R4CH17"/>
<dbReference type="KEGG" id="masz:C9I28_27555"/>
<dbReference type="InterPro" id="IPR000045">
    <property type="entry name" value="Prepilin_IV_endopep_pep"/>
</dbReference>
<feature type="transmembrane region" description="Helical" evidence="2">
    <location>
        <begin position="127"/>
        <end position="144"/>
    </location>
</feature>
<reference evidence="4 5" key="1">
    <citation type="submission" date="2018-03" db="EMBL/GenBank/DDBJ databases">
        <title>Massilia armeniaca sp. nov., isolated from desert soil.</title>
        <authorList>
            <person name="Huang H."/>
            <person name="Ren M."/>
        </authorList>
    </citation>
    <scope>NUCLEOTIDE SEQUENCE [LARGE SCALE GENOMIC DNA]</scope>
    <source>
        <strain evidence="4 5">ZMN-3</strain>
    </source>
</reference>
<evidence type="ECO:0000256" key="2">
    <source>
        <dbReference type="SAM" id="Phobius"/>
    </source>
</evidence>
<dbReference type="Gene3D" id="1.20.120.1220">
    <property type="match status" value="1"/>
</dbReference>